<dbReference type="SUPFAM" id="SSF55008">
    <property type="entry name" value="HMA, heavy metal-associated domain"/>
    <property type="match status" value="1"/>
</dbReference>
<dbReference type="Proteomes" id="UP000657075">
    <property type="component" value="Unassembled WGS sequence"/>
</dbReference>
<organism evidence="2 3">
    <name type="scientific">Vulcanisaeta souniana JCM 11219</name>
    <dbReference type="NCBI Taxonomy" id="1293586"/>
    <lineage>
        <taxon>Archaea</taxon>
        <taxon>Thermoproteota</taxon>
        <taxon>Thermoprotei</taxon>
        <taxon>Thermoproteales</taxon>
        <taxon>Thermoproteaceae</taxon>
        <taxon>Vulcanisaeta</taxon>
    </lineage>
</organism>
<evidence type="ECO:0000313" key="4">
    <source>
        <dbReference type="Proteomes" id="UP001060771"/>
    </source>
</evidence>
<evidence type="ECO:0000313" key="1">
    <source>
        <dbReference type="EMBL" id="BDR93305.1"/>
    </source>
</evidence>
<dbReference type="GO" id="GO:0046872">
    <property type="term" value="F:metal ion binding"/>
    <property type="evidence" value="ECO:0007669"/>
    <property type="project" value="InterPro"/>
</dbReference>
<sequence>MGVEVTRVIKIQSSCRDCLDTVLRTMSTLDGILLMKFFNNELVVTYETSNVSFSDIAQLVLSLGIGVLLRKVIMIVGSRGIDIDVVNSSLGRMVDGVVDLQYDQATARLTVIMHPDTDINAVINGLVGLGVPIREVTVDELSQILIARS</sequence>
<dbReference type="InterPro" id="IPR036163">
    <property type="entry name" value="HMA_dom_sf"/>
</dbReference>
<dbReference type="AlphaFoldDB" id="A0A830E855"/>
<gene>
    <name evidence="2" type="ORF">GCM10007112_15050</name>
    <name evidence="1" type="ORF">Vsou_23980</name>
</gene>
<dbReference type="EMBL" id="BMNM01000005">
    <property type="protein sequence ID" value="GGI79068.1"/>
    <property type="molecule type" value="Genomic_DNA"/>
</dbReference>
<dbReference type="Proteomes" id="UP001060771">
    <property type="component" value="Chromosome"/>
</dbReference>
<proteinExistence type="predicted"/>
<dbReference type="EMBL" id="AP026830">
    <property type="protein sequence ID" value="BDR93305.1"/>
    <property type="molecule type" value="Genomic_DNA"/>
</dbReference>
<protein>
    <submittedName>
        <fullName evidence="2">Uncharacterized protein</fullName>
    </submittedName>
</protein>
<evidence type="ECO:0000313" key="3">
    <source>
        <dbReference type="Proteomes" id="UP000657075"/>
    </source>
</evidence>
<name>A0A830E855_9CREN</name>
<reference evidence="4" key="3">
    <citation type="submission" date="2022-09" db="EMBL/GenBank/DDBJ databases">
        <title>Complete genome sequence of Vulcanisaeta souniana.</title>
        <authorList>
            <person name="Kato S."/>
            <person name="Itoh T."/>
            <person name="Ohkuma M."/>
        </authorList>
    </citation>
    <scope>NUCLEOTIDE SEQUENCE [LARGE SCALE GENOMIC DNA]</scope>
    <source>
        <strain evidence="4">JCM 11219</strain>
    </source>
</reference>
<keyword evidence="4" id="KW-1185">Reference proteome</keyword>
<reference evidence="2" key="1">
    <citation type="journal article" date="2014" name="Int. J. Syst. Evol. Microbiol.">
        <title>Complete genome sequence of Corynebacterium casei LMG S-19264T (=DSM 44701T), isolated from a smear-ripened cheese.</title>
        <authorList>
            <consortium name="US DOE Joint Genome Institute (JGI-PGF)"/>
            <person name="Walter F."/>
            <person name="Albersmeier A."/>
            <person name="Kalinowski J."/>
            <person name="Ruckert C."/>
        </authorList>
    </citation>
    <scope>NUCLEOTIDE SEQUENCE</scope>
    <source>
        <strain evidence="2">JCM 11219</strain>
    </source>
</reference>
<accession>A0A830E855</accession>
<evidence type="ECO:0000313" key="2">
    <source>
        <dbReference type="EMBL" id="GGI79068.1"/>
    </source>
</evidence>
<reference evidence="1" key="4">
    <citation type="journal article" date="2023" name="Microbiol. Resour. Announc.">
        <title>Complete Genome Sequence of Vulcanisaeta souniana Strain IC-059, a Hyperthermophilic Archaeon Isolated from Hot Spring Water in Japan.</title>
        <authorList>
            <person name="Kato S."/>
            <person name="Itoh T."/>
            <person name="Wu L."/>
            <person name="Ma J."/>
            <person name="Ohkuma M."/>
        </authorList>
    </citation>
    <scope>NUCLEOTIDE SEQUENCE</scope>
    <source>
        <strain evidence="1">JCM 11219</strain>
    </source>
</reference>
<reference evidence="2" key="2">
    <citation type="submission" date="2020-09" db="EMBL/GenBank/DDBJ databases">
        <authorList>
            <person name="Sun Q."/>
            <person name="Ohkuma M."/>
        </authorList>
    </citation>
    <scope>NUCLEOTIDE SEQUENCE</scope>
    <source>
        <strain evidence="2">JCM 11219</strain>
    </source>
</reference>